<proteinExistence type="inferred from homology"/>
<evidence type="ECO:0000256" key="5">
    <source>
        <dbReference type="ARBA" id="ARBA00022741"/>
    </source>
</evidence>
<keyword evidence="6 10" id="KW-0418">Kinase</keyword>
<organism evidence="13 14">
    <name type="scientific">Kangiella koreensis (strain DSM 16069 / JCM 12317 / KCTC 12182 / SW-125)</name>
    <dbReference type="NCBI Taxonomy" id="523791"/>
    <lineage>
        <taxon>Bacteria</taxon>
        <taxon>Pseudomonadati</taxon>
        <taxon>Pseudomonadota</taxon>
        <taxon>Gammaproteobacteria</taxon>
        <taxon>Kangiellales</taxon>
        <taxon>Kangiellaceae</taxon>
        <taxon>Kangiella</taxon>
    </lineage>
</organism>
<comment type="pathway">
    <text evidence="10">Isoprenoid biosynthesis; isopentenyl diphosphate biosynthesis via DXP pathway; isopentenyl diphosphate from 1-deoxy-D-xylulose 5-phosphate: step 3/6.</text>
</comment>
<dbReference type="STRING" id="523791.Kkor_0627"/>
<dbReference type="EMBL" id="CP001707">
    <property type="protein sequence ID" value="ACV26047.1"/>
    <property type="molecule type" value="Genomic_DNA"/>
</dbReference>
<evidence type="ECO:0000256" key="7">
    <source>
        <dbReference type="ARBA" id="ARBA00022840"/>
    </source>
</evidence>
<dbReference type="SUPFAM" id="SSF54211">
    <property type="entry name" value="Ribosomal protein S5 domain 2-like"/>
    <property type="match status" value="1"/>
</dbReference>
<name>C7R9F6_KANKD</name>
<dbReference type="SUPFAM" id="SSF55060">
    <property type="entry name" value="GHMP Kinase, C-terminal domain"/>
    <property type="match status" value="1"/>
</dbReference>
<dbReference type="RefSeq" id="WP_012800561.1">
    <property type="nucleotide sequence ID" value="NC_013166.1"/>
</dbReference>
<dbReference type="eggNOG" id="COG1947">
    <property type="taxonomic scope" value="Bacteria"/>
</dbReference>
<dbReference type="UniPathway" id="UPA00056">
    <property type="reaction ID" value="UER00094"/>
</dbReference>
<dbReference type="InterPro" id="IPR004424">
    <property type="entry name" value="IspE"/>
</dbReference>
<dbReference type="Gene3D" id="3.30.230.10">
    <property type="match status" value="1"/>
</dbReference>
<dbReference type="GO" id="GO:0016114">
    <property type="term" value="P:terpenoid biosynthetic process"/>
    <property type="evidence" value="ECO:0007669"/>
    <property type="project" value="UniProtKB-UniRule"/>
</dbReference>
<evidence type="ECO:0000256" key="1">
    <source>
        <dbReference type="ARBA" id="ARBA00009684"/>
    </source>
</evidence>
<protein>
    <recommendedName>
        <fullName evidence="3 10">4-diphosphocytidyl-2-C-methyl-D-erythritol kinase</fullName>
        <shortName evidence="10">CMK</shortName>
        <ecNumber evidence="2 10">2.7.1.148</ecNumber>
    </recommendedName>
    <alternativeName>
        <fullName evidence="9 10">4-(cytidine-5'-diphospho)-2-C-methyl-D-erythritol kinase</fullName>
    </alternativeName>
</protein>
<dbReference type="PANTHER" id="PTHR43527">
    <property type="entry name" value="4-DIPHOSPHOCYTIDYL-2-C-METHYL-D-ERYTHRITOL KINASE, CHLOROPLASTIC"/>
    <property type="match status" value="1"/>
</dbReference>
<evidence type="ECO:0000256" key="2">
    <source>
        <dbReference type="ARBA" id="ARBA00012052"/>
    </source>
</evidence>
<evidence type="ECO:0000256" key="6">
    <source>
        <dbReference type="ARBA" id="ARBA00022777"/>
    </source>
</evidence>
<feature type="active site" evidence="10">
    <location>
        <position position="152"/>
    </location>
</feature>
<dbReference type="PANTHER" id="PTHR43527:SF2">
    <property type="entry name" value="4-DIPHOSPHOCYTIDYL-2-C-METHYL-D-ERYTHRITOL KINASE, CHLOROPLASTIC"/>
    <property type="match status" value="1"/>
</dbReference>
<dbReference type="Pfam" id="PF08544">
    <property type="entry name" value="GHMP_kinases_C"/>
    <property type="match status" value="1"/>
</dbReference>
<dbReference type="InterPro" id="IPR006204">
    <property type="entry name" value="GHMP_kinase_N_dom"/>
</dbReference>
<gene>
    <name evidence="10" type="primary">ispE</name>
    <name evidence="13" type="ordered locus">Kkor_0627</name>
</gene>
<keyword evidence="14" id="KW-1185">Reference proteome</keyword>
<comment type="similarity">
    <text evidence="1 10">Belongs to the GHMP kinase family. IspE subfamily.</text>
</comment>
<evidence type="ECO:0000256" key="3">
    <source>
        <dbReference type="ARBA" id="ARBA00017473"/>
    </source>
</evidence>
<dbReference type="GO" id="GO:0019288">
    <property type="term" value="P:isopentenyl diphosphate biosynthetic process, methylerythritol 4-phosphate pathway"/>
    <property type="evidence" value="ECO:0007669"/>
    <property type="project" value="UniProtKB-UniRule"/>
</dbReference>
<dbReference type="InterPro" id="IPR020568">
    <property type="entry name" value="Ribosomal_Su5_D2-typ_SF"/>
</dbReference>
<comment type="function">
    <text evidence="10">Catalyzes the phosphorylation of the position 2 hydroxy group of 4-diphosphocytidyl-2C-methyl-D-erythritol.</text>
</comment>
<feature type="active site" evidence="10">
    <location>
        <position position="23"/>
    </location>
</feature>
<evidence type="ECO:0000256" key="9">
    <source>
        <dbReference type="ARBA" id="ARBA00032554"/>
    </source>
</evidence>
<dbReference type="NCBIfam" id="TIGR00154">
    <property type="entry name" value="ispE"/>
    <property type="match status" value="1"/>
</dbReference>
<dbReference type="InterPro" id="IPR014721">
    <property type="entry name" value="Ribsml_uS5_D2-typ_fold_subgr"/>
</dbReference>
<dbReference type="KEGG" id="kko:Kkor_0627"/>
<dbReference type="HOGENOM" id="CLU_053057_3_0_6"/>
<reference evidence="13 14" key="1">
    <citation type="journal article" date="2009" name="Stand. Genomic Sci.">
        <title>Complete genome sequence of Kangiella koreensis type strain (SW-125).</title>
        <authorList>
            <person name="Han C."/>
            <person name="Sikorski J."/>
            <person name="Lapidus A."/>
            <person name="Nolan M."/>
            <person name="Glavina Del Rio T."/>
            <person name="Tice H."/>
            <person name="Cheng J.F."/>
            <person name="Lucas S."/>
            <person name="Chen F."/>
            <person name="Copeland A."/>
            <person name="Ivanova N."/>
            <person name="Mavromatis K."/>
            <person name="Ovchinnikova G."/>
            <person name="Pati A."/>
            <person name="Bruce D."/>
            <person name="Goodwin L."/>
            <person name="Pitluck S."/>
            <person name="Chen A."/>
            <person name="Palaniappan K."/>
            <person name="Land M."/>
            <person name="Hauser L."/>
            <person name="Chang Y.J."/>
            <person name="Jeffries C.D."/>
            <person name="Chain P."/>
            <person name="Saunders E."/>
            <person name="Brettin T."/>
            <person name="Goker M."/>
            <person name="Tindall B.J."/>
            <person name="Bristow J."/>
            <person name="Eisen J.A."/>
            <person name="Markowitz V."/>
            <person name="Hugenholtz P."/>
            <person name="Kyrpides N.C."/>
            <person name="Klenk H.P."/>
            <person name="Detter J.C."/>
        </authorList>
    </citation>
    <scope>NUCLEOTIDE SEQUENCE [LARGE SCALE GENOMIC DNA]</scope>
    <source>
        <strain evidence="14">DSM 16069 / KCTC 12182 / SW-125</strain>
    </source>
</reference>
<evidence type="ECO:0000256" key="4">
    <source>
        <dbReference type="ARBA" id="ARBA00022679"/>
    </source>
</evidence>
<evidence type="ECO:0000313" key="14">
    <source>
        <dbReference type="Proteomes" id="UP000001231"/>
    </source>
</evidence>
<dbReference type="EC" id="2.7.1.148" evidence="2 10"/>
<dbReference type="InParanoid" id="C7R9F6"/>
<dbReference type="GO" id="GO:0005524">
    <property type="term" value="F:ATP binding"/>
    <property type="evidence" value="ECO:0007669"/>
    <property type="project" value="UniProtKB-UniRule"/>
</dbReference>
<feature type="domain" description="GHMP kinase N-terminal" evidence="11">
    <location>
        <begin position="78"/>
        <end position="159"/>
    </location>
</feature>
<keyword evidence="4 10" id="KW-0808">Transferase</keyword>
<comment type="catalytic activity">
    <reaction evidence="10">
        <text>4-CDP-2-C-methyl-D-erythritol + ATP = 4-CDP-2-C-methyl-D-erythritol 2-phosphate + ADP + H(+)</text>
        <dbReference type="Rhea" id="RHEA:18437"/>
        <dbReference type="ChEBI" id="CHEBI:15378"/>
        <dbReference type="ChEBI" id="CHEBI:30616"/>
        <dbReference type="ChEBI" id="CHEBI:57823"/>
        <dbReference type="ChEBI" id="CHEBI:57919"/>
        <dbReference type="ChEBI" id="CHEBI:456216"/>
        <dbReference type="EC" id="2.7.1.148"/>
    </reaction>
</comment>
<dbReference type="InterPro" id="IPR013750">
    <property type="entry name" value="GHMP_kinase_C_dom"/>
</dbReference>
<dbReference type="Gene3D" id="3.30.70.890">
    <property type="entry name" value="GHMP kinase, C-terminal domain"/>
    <property type="match status" value="1"/>
</dbReference>
<dbReference type="FunCoup" id="C7R9F6">
    <property type="interactions" value="290"/>
</dbReference>
<feature type="binding site" evidence="10">
    <location>
        <begin position="110"/>
        <end position="120"/>
    </location>
    <ligand>
        <name>ATP</name>
        <dbReference type="ChEBI" id="CHEBI:30616"/>
    </ligand>
</feature>
<dbReference type="Pfam" id="PF00288">
    <property type="entry name" value="GHMP_kinases_N"/>
    <property type="match status" value="1"/>
</dbReference>
<keyword evidence="5 10" id="KW-0547">Nucleotide-binding</keyword>
<evidence type="ECO:0000259" key="11">
    <source>
        <dbReference type="Pfam" id="PF00288"/>
    </source>
</evidence>
<dbReference type="Proteomes" id="UP000001231">
    <property type="component" value="Chromosome"/>
</dbReference>
<sequence>MSFTRATGSLNDQGYSYWPSPAKLNLELRVLGQRADGYHELQTLFQLLDFGDDLWIKPNDTGELTLVSEYNEVPSEQNLVIKAARILQPFCKNSAKSPHGADIKLTKRLPSGAGLGGGSSNAATTLVALNQLWNLHLDQQQLIDLGRQLGADVPVFVNGHSAWAEGIGELLTNTDIPEKWYLIVYPNVHVNTGKIFSHSALTRNDKPIKLRATREGSLPEVGYNAMQTLVLELYPEIKEAFEHLSQYGKVMLTGTGSCLFLTFDNEREVRKIAALCKQRWLTLEARGINASPLIK</sequence>
<feature type="domain" description="GHMP kinase C-terminal" evidence="12">
    <location>
        <begin position="226"/>
        <end position="274"/>
    </location>
</feature>
<evidence type="ECO:0000259" key="12">
    <source>
        <dbReference type="Pfam" id="PF08544"/>
    </source>
</evidence>
<evidence type="ECO:0000256" key="8">
    <source>
        <dbReference type="ARBA" id="ARBA00023229"/>
    </source>
</evidence>
<dbReference type="HAMAP" id="MF_00061">
    <property type="entry name" value="IspE"/>
    <property type="match status" value="1"/>
</dbReference>
<accession>C7R9F6</accession>
<dbReference type="OrthoDB" id="9809438at2"/>
<keyword evidence="7 10" id="KW-0067">ATP-binding</keyword>
<dbReference type="GO" id="GO:0050515">
    <property type="term" value="F:4-(cytidine 5'-diphospho)-2-C-methyl-D-erythritol kinase activity"/>
    <property type="evidence" value="ECO:0007669"/>
    <property type="project" value="UniProtKB-UniRule"/>
</dbReference>
<dbReference type="PIRSF" id="PIRSF010376">
    <property type="entry name" value="IspE"/>
    <property type="match status" value="1"/>
</dbReference>
<keyword evidence="8 10" id="KW-0414">Isoprene biosynthesis</keyword>
<dbReference type="InterPro" id="IPR036554">
    <property type="entry name" value="GHMP_kinase_C_sf"/>
</dbReference>
<dbReference type="AlphaFoldDB" id="C7R9F6"/>
<evidence type="ECO:0000313" key="13">
    <source>
        <dbReference type="EMBL" id="ACV26047.1"/>
    </source>
</evidence>
<evidence type="ECO:0000256" key="10">
    <source>
        <dbReference type="HAMAP-Rule" id="MF_00061"/>
    </source>
</evidence>